<sequence>MTSTNLKNSFEMYCQDKTRQERIHNTLVDKQTHLRNDTAIPDLGIIMQGLHGGYNNHVLSNNTADIESNLFGIGATNLVKPKSYKFNPSINSRNNTTKFFERPSFVMPKRLTVENNQRPLGPFS</sequence>
<dbReference type="AlphaFoldDB" id="A0A6C0IRB9"/>
<reference evidence="1" key="1">
    <citation type="journal article" date="2020" name="Nature">
        <title>Giant virus diversity and host interactions through global metagenomics.</title>
        <authorList>
            <person name="Schulz F."/>
            <person name="Roux S."/>
            <person name="Paez-Espino D."/>
            <person name="Jungbluth S."/>
            <person name="Walsh D.A."/>
            <person name="Denef V.J."/>
            <person name="McMahon K.D."/>
            <person name="Konstantinidis K.T."/>
            <person name="Eloe-Fadrosh E.A."/>
            <person name="Kyrpides N.C."/>
            <person name="Woyke T."/>
        </authorList>
    </citation>
    <scope>NUCLEOTIDE SEQUENCE</scope>
    <source>
        <strain evidence="1">GVMAG-M-3300024261-37</strain>
    </source>
</reference>
<name>A0A6C0IRB9_9ZZZZ</name>
<evidence type="ECO:0000313" key="1">
    <source>
        <dbReference type="EMBL" id="QHT95055.1"/>
    </source>
</evidence>
<accession>A0A6C0IRB9</accession>
<protein>
    <submittedName>
        <fullName evidence="1">Uncharacterized protein</fullName>
    </submittedName>
</protein>
<proteinExistence type="predicted"/>
<organism evidence="1">
    <name type="scientific">viral metagenome</name>
    <dbReference type="NCBI Taxonomy" id="1070528"/>
    <lineage>
        <taxon>unclassified sequences</taxon>
        <taxon>metagenomes</taxon>
        <taxon>organismal metagenomes</taxon>
    </lineage>
</organism>
<dbReference type="EMBL" id="MN740233">
    <property type="protein sequence ID" value="QHT95055.1"/>
    <property type="molecule type" value="Genomic_DNA"/>
</dbReference>